<gene>
    <name evidence="2" type="ORF">LTLLF_178280</name>
</gene>
<protein>
    <submittedName>
        <fullName evidence="2">Zinc finger RNA-binding protein 2</fullName>
    </submittedName>
</protein>
<evidence type="ECO:0000313" key="2">
    <source>
        <dbReference type="EMBL" id="KAH0505310.1"/>
    </source>
</evidence>
<organism evidence="2 3">
    <name type="scientific">Microtus ochrogaster</name>
    <name type="common">Prairie vole</name>
    <dbReference type="NCBI Taxonomy" id="79684"/>
    <lineage>
        <taxon>Eukaryota</taxon>
        <taxon>Metazoa</taxon>
        <taxon>Chordata</taxon>
        <taxon>Craniata</taxon>
        <taxon>Vertebrata</taxon>
        <taxon>Euteleostomi</taxon>
        <taxon>Mammalia</taxon>
        <taxon>Eutheria</taxon>
        <taxon>Euarchontoglires</taxon>
        <taxon>Glires</taxon>
        <taxon>Rodentia</taxon>
        <taxon>Myomorpha</taxon>
        <taxon>Muroidea</taxon>
        <taxon>Cricetidae</taxon>
        <taxon>Arvicolinae</taxon>
        <taxon>Microtus</taxon>
    </lineage>
</organism>
<name>A0A8J6G6S0_MICOH</name>
<reference evidence="2" key="1">
    <citation type="submission" date="2020-03" db="EMBL/GenBank/DDBJ databases">
        <title>Studies in the Genomics of Life Span.</title>
        <authorList>
            <person name="Glass D."/>
        </authorList>
    </citation>
    <scope>NUCLEOTIDE SEQUENCE</scope>
    <source>
        <strain evidence="2">LTLLF</strain>
        <tissue evidence="2">Muscle</tissue>
    </source>
</reference>
<feature type="compositionally biased region" description="Basic and acidic residues" evidence="1">
    <location>
        <begin position="56"/>
        <end position="70"/>
    </location>
</feature>
<proteinExistence type="predicted"/>
<sequence length="141" mass="15965">MLCDPSFTSDALPFLDRLPKPKVGPRLPFRHYCKVCRAVDLWRPLGRTEAPDEAGDSEKRHTAQQRSERGQKLHYVLCAVSCTRADAYAAHMRGVRHQKVSKLHTRPISSEPMPGSVTSDRTLRPQACRELTPITDYTPQL</sequence>
<accession>A0A8J6G6S0</accession>
<evidence type="ECO:0000313" key="3">
    <source>
        <dbReference type="Proteomes" id="UP000710432"/>
    </source>
</evidence>
<feature type="region of interest" description="Disordered" evidence="1">
    <location>
        <begin position="47"/>
        <end position="70"/>
    </location>
</feature>
<dbReference type="Proteomes" id="UP000710432">
    <property type="component" value="Unassembled WGS sequence"/>
</dbReference>
<feature type="region of interest" description="Disordered" evidence="1">
    <location>
        <begin position="94"/>
        <end position="122"/>
    </location>
</feature>
<feature type="compositionally biased region" description="Basic residues" evidence="1">
    <location>
        <begin position="94"/>
        <end position="105"/>
    </location>
</feature>
<dbReference type="EMBL" id="JAATJU010024600">
    <property type="protein sequence ID" value="KAH0505310.1"/>
    <property type="molecule type" value="Genomic_DNA"/>
</dbReference>
<comment type="caution">
    <text evidence="2">The sequence shown here is derived from an EMBL/GenBank/DDBJ whole genome shotgun (WGS) entry which is preliminary data.</text>
</comment>
<evidence type="ECO:0000256" key="1">
    <source>
        <dbReference type="SAM" id="MobiDB-lite"/>
    </source>
</evidence>
<dbReference type="AlphaFoldDB" id="A0A8J6G6S0"/>